<feature type="domain" description="CAP-Gly" evidence="6">
    <location>
        <begin position="24"/>
        <end position="70"/>
    </location>
</feature>
<dbReference type="AlphaFoldDB" id="A0A9P4LPC7"/>
<dbReference type="Pfam" id="PF01302">
    <property type="entry name" value="CAP_GLY"/>
    <property type="match status" value="1"/>
</dbReference>
<dbReference type="SMART" id="SM01052">
    <property type="entry name" value="CAP_GLY"/>
    <property type="match status" value="1"/>
</dbReference>
<dbReference type="InterPro" id="IPR000938">
    <property type="entry name" value="CAP-Gly_domain"/>
</dbReference>
<keyword evidence="5" id="KW-0966">Cell projection</keyword>
<dbReference type="PROSITE" id="PS50245">
    <property type="entry name" value="CAP_GLY_2"/>
    <property type="match status" value="1"/>
</dbReference>
<organism evidence="7 8">
    <name type="scientific">Setomelanomma holmii</name>
    <dbReference type="NCBI Taxonomy" id="210430"/>
    <lineage>
        <taxon>Eukaryota</taxon>
        <taxon>Fungi</taxon>
        <taxon>Dikarya</taxon>
        <taxon>Ascomycota</taxon>
        <taxon>Pezizomycotina</taxon>
        <taxon>Dothideomycetes</taxon>
        <taxon>Pleosporomycetidae</taxon>
        <taxon>Pleosporales</taxon>
        <taxon>Pleosporineae</taxon>
        <taxon>Phaeosphaeriaceae</taxon>
        <taxon>Setomelanomma</taxon>
    </lineage>
</organism>
<evidence type="ECO:0000256" key="1">
    <source>
        <dbReference type="ARBA" id="ARBA00004138"/>
    </source>
</evidence>
<dbReference type="PROSITE" id="PS51450">
    <property type="entry name" value="LRR"/>
    <property type="match status" value="1"/>
</dbReference>
<dbReference type="OrthoDB" id="5273213at2759"/>
<evidence type="ECO:0000256" key="4">
    <source>
        <dbReference type="ARBA" id="ARBA00023069"/>
    </source>
</evidence>
<evidence type="ECO:0000256" key="2">
    <source>
        <dbReference type="ARBA" id="ARBA00022614"/>
    </source>
</evidence>
<comment type="caution">
    <text evidence="7">The sequence shown here is derived from an EMBL/GenBank/DDBJ whole genome shotgun (WGS) entry which is preliminary data.</text>
</comment>
<evidence type="ECO:0000256" key="3">
    <source>
        <dbReference type="ARBA" id="ARBA00022737"/>
    </source>
</evidence>
<dbReference type="InterPro" id="IPR032675">
    <property type="entry name" value="LRR_dom_sf"/>
</dbReference>
<keyword evidence="4" id="KW-0969">Cilium</keyword>
<dbReference type="Gene3D" id="2.30.30.190">
    <property type="entry name" value="CAP Gly-rich-like domain"/>
    <property type="match status" value="1"/>
</dbReference>
<comment type="subcellular location">
    <subcellularLocation>
        <location evidence="1">Cell projection</location>
        <location evidence="1">Cilium</location>
    </subcellularLocation>
</comment>
<evidence type="ECO:0000313" key="8">
    <source>
        <dbReference type="Proteomes" id="UP000799777"/>
    </source>
</evidence>
<evidence type="ECO:0000259" key="6">
    <source>
        <dbReference type="PROSITE" id="PS50245"/>
    </source>
</evidence>
<evidence type="ECO:0000313" key="7">
    <source>
        <dbReference type="EMBL" id="KAF2034861.1"/>
    </source>
</evidence>
<keyword evidence="8" id="KW-1185">Reference proteome</keyword>
<sequence length="595" mass="67283">MPTDFYIGKRLSYDGRLCTVRYRGEIAGTKGEWLGVEWDDPTRGKHAGEHQGTKYFACLHHSPTSASFIRPSRKPDTPRSFTQALKSKYASESDPPDPDFTDPDVQIVFATQPGDNAKSKDPLHRINQPIRFSGKVAEEVGFDKIRKQLAKLEELRIVILDGLGMWRPEVRGPGWMEGKSAGDVKEACPKAVELDLSRNLFEDWREVASVCGQLERLRNLRVDGNRFRDTTLTEEEKERCLKAFANINTLRLEENLLPWEDLARLTHLFPTLLTFSAASNLYTKLTTHIPTSTITDLTLEDNLIHSISDIESLAKLPKLQKLILKSNNISKTHDTDSPMPVFSPTLAEVDLSFNDISTWTFIEALAHVFPGLTSLRVSHNPLYESLQAPDGRALTADDGYMLTLARLGNLKSLNHSPINPKERLNAESYYLSVITKEVQFAPENLREKILASHPRYGWLCEEYGEPDVQRSANAVNPNSLAARLLRIHFYLANDKSKAYVDEIPMSCTAYTVLGFVGKHFGVKPWKCRLIWETGDWMHVSHGVSDFDDDDWDSDDSEDEAREERITREVEIVPGTRSVGTWIDGMEATVRVEIKP</sequence>
<dbReference type="InterPro" id="IPR050576">
    <property type="entry name" value="Cilia_flagella_integrity"/>
</dbReference>
<dbReference type="PANTHER" id="PTHR45973:SF9">
    <property type="entry name" value="LEUCINE-RICH REPEAT-CONTAINING PROTEIN 46"/>
    <property type="match status" value="1"/>
</dbReference>
<gene>
    <name evidence="7" type="ORF">EK21DRAFT_107490</name>
</gene>
<evidence type="ECO:0000256" key="5">
    <source>
        <dbReference type="ARBA" id="ARBA00023273"/>
    </source>
</evidence>
<accession>A0A9P4LPC7</accession>
<dbReference type="SUPFAM" id="SSF74924">
    <property type="entry name" value="Cap-Gly domain"/>
    <property type="match status" value="1"/>
</dbReference>
<keyword evidence="2" id="KW-0433">Leucine-rich repeat</keyword>
<dbReference type="Proteomes" id="UP000799777">
    <property type="component" value="Unassembled WGS sequence"/>
</dbReference>
<dbReference type="InterPro" id="IPR001611">
    <property type="entry name" value="Leu-rich_rpt"/>
</dbReference>
<name>A0A9P4LPC7_9PLEO</name>
<proteinExistence type="predicted"/>
<protein>
    <recommendedName>
        <fullName evidence="6">CAP-Gly domain-containing protein</fullName>
    </recommendedName>
</protein>
<dbReference type="Gene3D" id="3.80.10.10">
    <property type="entry name" value="Ribonuclease Inhibitor"/>
    <property type="match status" value="3"/>
</dbReference>
<dbReference type="EMBL" id="ML978159">
    <property type="protein sequence ID" value="KAF2034861.1"/>
    <property type="molecule type" value="Genomic_DNA"/>
</dbReference>
<dbReference type="PANTHER" id="PTHR45973">
    <property type="entry name" value="PROTEIN PHOSPHATASE 1 REGULATORY SUBUNIT SDS22-RELATED"/>
    <property type="match status" value="1"/>
</dbReference>
<keyword evidence="3" id="KW-0677">Repeat</keyword>
<dbReference type="SUPFAM" id="SSF52047">
    <property type="entry name" value="RNI-like"/>
    <property type="match status" value="1"/>
</dbReference>
<dbReference type="InterPro" id="IPR036859">
    <property type="entry name" value="CAP-Gly_dom_sf"/>
</dbReference>
<reference evidence="7" key="1">
    <citation type="journal article" date="2020" name="Stud. Mycol.">
        <title>101 Dothideomycetes genomes: a test case for predicting lifestyles and emergence of pathogens.</title>
        <authorList>
            <person name="Haridas S."/>
            <person name="Albert R."/>
            <person name="Binder M."/>
            <person name="Bloem J."/>
            <person name="Labutti K."/>
            <person name="Salamov A."/>
            <person name="Andreopoulos B."/>
            <person name="Baker S."/>
            <person name="Barry K."/>
            <person name="Bills G."/>
            <person name="Bluhm B."/>
            <person name="Cannon C."/>
            <person name="Castanera R."/>
            <person name="Culley D."/>
            <person name="Daum C."/>
            <person name="Ezra D."/>
            <person name="Gonzalez J."/>
            <person name="Henrissat B."/>
            <person name="Kuo A."/>
            <person name="Liang C."/>
            <person name="Lipzen A."/>
            <person name="Lutzoni F."/>
            <person name="Magnuson J."/>
            <person name="Mondo S."/>
            <person name="Nolan M."/>
            <person name="Ohm R."/>
            <person name="Pangilinan J."/>
            <person name="Park H.-J."/>
            <person name="Ramirez L."/>
            <person name="Alfaro M."/>
            <person name="Sun H."/>
            <person name="Tritt A."/>
            <person name="Yoshinaga Y."/>
            <person name="Zwiers L.-H."/>
            <person name="Turgeon B."/>
            <person name="Goodwin S."/>
            <person name="Spatafora J."/>
            <person name="Crous P."/>
            <person name="Grigoriev I."/>
        </authorList>
    </citation>
    <scope>NUCLEOTIDE SEQUENCE</scope>
    <source>
        <strain evidence="7">CBS 110217</strain>
    </source>
</reference>